<dbReference type="AlphaFoldDB" id="A0A0X3BKJ7"/>
<evidence type="ECO:0000313" key="2">
    <source>
        <dbReference type="Proteomes" id="UP000069850"/>
    </source>
</evidence>
<protein>
    <submittedName>
        <fullName evidence="1">Uncharacterized protein</fullName>
    </submittedName>
</protein>
<organism evidence="1 2">
    <name type="scientific">Methanoculleus bourgensis</name>
    <dbReference type="NCBI Taxonomy" id="83986"/>
    <lineage>
        <taxon>Archaea</taxon>
        <taxon>Methanobacteriati</taxon>
        <taxon>Methanobacteriota</taxon>
        <taxon>Stenosarchaea group</taxon>
        <taxon>Methanomicrobia</taxon>
        <taxon>Methanomicrobiales</taxon>
        <taxon>Methanomicrobiaceae</taxon>
        <taxon>Methanoculleus</taxon>
    </lineage>
</organism>
<evidence type="ECO:0000313" key="1">
    <source>
        <dbReference type="EMBL" id="CVK32054.1"/>
    </source>
</evidence>
<proteinExistence type="predicted"/>
<reference evidence="1 2" key="1">
    <citation type="submission" date="2016-01" db="EMBL/GenBank/DDBJ databases">
        <authorList>
            <person name="Manzoor S."/>
        </authorList>
    </citation>
    <scope>NUCLEOTIDE SEQUENCE [LARGE SCALE GENOMIC DNA]</scope>
    <source>
        <strain evidence="1">Methanoculleus sp MAB1</strain>
    </source>
</reference>
<dbReference type="EMBL" id="LT158599">
    <property type="protein sequence ID" value="CVK32054.1"/>
    <property type="molecule type" value="Genomic_DNA"/>
</dbReference>
<gene>
    <name evidence="1" type="ORF">MMAB1_0840</name>
</gene>
<dbReference type="Proteomes" id="UP000069850">
    <property type="component" value="Chromosome 1"/>
</dbReference>
<accession>A0A0X3BKJ7</accession>
<sequence length="56" mass="6255">MPIYHHKTAIPGSGSAHPSTVSTLILFEYGNSMSDHSTERSYFLDERVGGRSPYRL</sequence>
<dbReference type="KEGG" id="mema:MMAB1_0840"/>
<name>A0A0X3BKJ7_9EURY</name>